<sequence>MSGTMNDVDDSNVACDGVIWSLFFPLLASDDYELTVYNADGYDLTRLLTVD</sequence>
<dbReference type="AlphaFoldDB" id="A0A225DA47"/>
<protein>
    <submittedName>
        <fullName evidence="1">Uncharacterized protein</fullName>
    </submittedName>
</protein>
<name>A0A225DA47_9BACT</name>
<gene>
    <name evidence="1" type="ORF">FRUB_07452</name>
</gene>
<evidence type="ECO:0000313" key="1">
    <source>
        <dbReference type="EMBL" id="OWK38332.1"/>
    </source>
</evidence>
<dbReference type="Proteomes" id="UP000214646">
    <property type="component" value="Unassembled WGS sequence"/>
</dbReference>
<keyword evidence="2" id="KW-1185">Reference proteome</keyword>
<proteinExistence type="predicted"/>
<comment type="caution">
    <text evidence="1">The sequence shown here is derived from an EMBL/GenBank/DDBJ whole genome shotgun (WGS) entry which is preliminary data.</text>
</comment>
<organism evidence="1 2">
    <name type="scientific">Fimbriiglobus ruber</name>
    <dbReference type="NCBI Taxonomy" id="1908690"/>
    <lineage>
        <taxon>Bacteria</taxon>
        <taxon>Pseudomonadati</taxon>
        <taxon>Planctomycetota</taxon>
        <taxon>Planctomycetia</taxon>
        <taxon>Gemmatales</taxon>
        <taxon>Gemmataceae</taxon>
        <taxon>Fimbriiglobus</taxon>
    </lineage>
</organism>
<dbReference type="EMBL" id="NIDE01000014">
    <property type="protein sequence ID" value="OWK38332.1"/>
    <property type="molecule type" value="Genomic_DNA"/>
</dbReference>
<accession>A0A225DA47</accession>
<evidence type="ECO:0000313" key="2">
    <source>
        <dbReference type="Proteomes" id="UP000214646"/>
    </source>
</evidence>
<reference evidence="2" key="1">
    <citation type="submission" date="2017-06" db="EMBL/GenBank/DDBJ databases">
        <title>Genome analysis of Fimbriiglobus ruber SP5, the first member of the order Planctomycetales with confirmed chitinolytic capability.</title>
        <authorList>
            <person name="Ravin N.V."/>
            <person name="Rakitin A.L."/>
            <person name="Ivanova A.A."/>
            <person name="Beletsky A.V."/>
            <person name="Kulichevskaya I.S."/>
            <person name="Mardanov A.V."/>
            <person name="Dedysh S.N."/>
        </authorList>
    </citation>
    <scope>NUCLEOTIDE SEQUENCE [LARGE SCALE GENOMIC DNA]</scope>
    <source>
        <strain evidence="2">SP5</strain>
    </source>
</reference>